<feature type="transmembrane region" description="Helical" evidence="14">
    <location>
        <begin position="486"/>
        <end position="511"/>
    </location>
</feature>
<feature type="transmembrane region" description="Helical" evidence="14">
    <location>
        <begin position="455"/>
        <end position="474"/>
    </location>
</feature>
<feature type="transmembrane region" description="Helical" evidence="14">
    <location>
        <begin position="1413"/>
        <end position="1434"/>
    </location>
</feature>
<dbReference type="Gene3D" id="1.20.120.350">
    <property type="entry name" value="Voltage-gated potassium channels. Chain C"/>
    <property type="match status" value="4"/>
</dbReference>
<dbReference type="Gene3D" id="1.10.287.70">
    <property type="match status" value="4"/>
</dbReference>
<feature type="transmembrane region" description="Helical" evidence="14">
    <location>
        <begin position="1454"/>
        <end position="1477"/>
    </location>
</feature>
<dbReference type="PANTHER" id="PTHR45628:SF7">
    <property type="entry name" value="VOLTAGE-DEPENDENT CALCIUM CHANNEL TYPE A SUBUNIT ALPHA-1"/>
    <property type="match status" value="1"/>
</dbReference>
<evidence type="ECO:0000256" key="9">
    <source>
        <dbReference type="ARBA" id="ARBA00023065"/>
    </source>
</evidence>
<evidence type="ECO:0000256" key="12">
    <source>
        <dbReference type="ARBA" id="ARBA00023303"/>
    </source>
</evidence>
<evidence type="ECO:0000256" key="6">
    <source>
        <dbReference type="ARBA" id="ARBA00022837"/>
    </source>
</evidence>
<keyword evidence="4" id="KW-0107">Calcium channel</keyword>
<dbReference type="InterPro" id="IPR005821">
    <property type="entry name" value="Ion_trans_dom"/>
</dbReference>
<dbReference type="Gramene" id="Mp2g23520.1">
    <property type="protein sequence ID" value="Mp2g23520.1.cds"/>
    <property type="gene ID" value="Mp2g23520"/>
</dbReference>
<feature type="compositionally biased region" description="Polar residues" evidence="13">
    <location>
        <begin position="980"/>
        <end position="996"/>
    </location>
</feature>
<evidence type="ECO:0000259" key="15">
    <source>
        <dbReference type="Pfam" id="PF00520"/>
    </source>
</evidence>
<gene>
    <name evidence="16" type="ORF">MARPO_0069s0001</name>
</gene>
<feature type="domain" description="Ion transport" evidence="15">
    <location>
        <begin position="233"/>
        <end position="514"/>
    </location>
</feature>
<dbReference type="GO" id="GO:0005891">
    <property type="term" value="C:voltage-gated calcium channel complex"/>
    <property type="evidence" value="ECO:0000318"/>
    <property type="project" value="GO_Central"/>
</dbReference>
<name>A0A2R6WP65_MARPO</name>
<feature type="transmembrane region" description="Helical" evidence="14">
    <location>
        <begin position="1670"/>
        <end position="1692"/>
    </location>
</feature>
<feature type="compositionally biased region" description="Basic and acidic residues" evidence="13">
    <location>
        <begin position="1921"/>
        <end position="1932"/>
    </location>
</feature>
<feature type="domain" description="Ion transport" evidence="15">
    <location>
        <begin position="664"/>
        <end position="896"/>
    </location>
</feature>
<keyword evidence="5 14" id="KW-0812">Transmembrane</keyword>
<dbReference type="InterPro" id="IPR027359">
    <property type="entry name" value="Volt_channel_dom_sf"/>
</dbReference>
<accession>A0A2R6WP65</accession>
<keyword evidence="9" id="KW-0406">Ion transport</keyword>
<feature type="transmembrane region" description="Helical" evidence="14">
    <location>
        <begin position="836"/>
        <end position="853"/>
    </location>
</feature>
<feature type="domain" description="Ion transport" evidence="15">
    <location>
        <begin position="1530"/>
        <end position="1783"/>
    </location>
</feature>
<dbReference type="GO" id="GO:0098703">
    <property type="term" value="P:calcium ion import across plasma membrane"/>
    <property type="evidence" value="ECO:0000318"/>
    <property type="project" value="GO_Central"/>
</dbReference>
<keyword evidence="12" id="KW-0407">Ion channel</keyword>
<feature type="transmembrane region" description="Helical" evidence="14">
    <location>
        <begin position="1606"/>
        <end position="1624"/>
    </location>
</feature>
<evidence type="ECO:0000256" key="2">
    <source>
        <dbReference type="ARBA" id="ARBA00022448"/>
    </source>
</evidence>
<feature type="transmembrane region" description="Helical" evidence="14">
    <location>
        <begin position="1532"/>
        <end position="1550"/>
    </location>
</feature>
<feature type="region of interest" description="Disordered" evidence="13">
    <location>
        <begin position="49"/>
        <end position="76"/>
    </location>
</feature>
<evidence type="ECO:0000256" key="14">
    <source>
        <dbReference type="SAM" id="Phobius"/>
    </source>
</evidence>
<sequence length="2039" mass="228570">MSEAGESSGDEIRRSPEDVVRISADALAEHAANTVDVITESLVATELMETGSASKSPIQSEPGAQTSTGISDEGSAEFRSENVFGIEGSAGHSEGASEHTGERIIGVEDGTGSGYRAGIKAGLESTASPGYVATGKDSSESKKDAQHVKTRIEEIMSMDFTHLGQTKKPQTLAAHRWRKAYEFVKKRNIILKKSLTSPIGTGATLDGYSLGFLSIQNETRLALFGMIYNEKTEYLLLGVIFSHVTVLAMKAEHNWGNFRASQQALINADIALTTIYTLECIARIICLGFYKSPHAFLRNNYNRMDFIIIVDSWVHIGRIYIMKRDTFLRLAVLRLFRALLILRQFAFVGNLIAILDAIIKSIGTLELVLLFSGIFLFFYAEVGTLYFAGLLDQRCTRTVDDEPSYPEFFCNNIARNYTTDKYDGDSCPIDQGLRCRVKPPPNYGKTGFDNVGTSFLILIQILSFEGWSLIMNGVRKAADSKATDAYFICIIILGGYFLVNIYITAFSGVFLRVRQEHQMLLRKYRREKAYSFSNAIEMATLLKDVIKKDDEKLSWTQRFRLRTSLLTNKFSKSLSRESSRLRKAVDWRDPGSFMRRISSFALTGIDDFSDVLPDDASGSRRFTFSLSISRGRSFGRSISRKVSVTTLLWQQKVSEKCWILVHSKIFVYAVLILISINTAALASCSVKMSLKHFNAITIMQRALTTVFIVEMAVRFCAGGIYGFADERMNLVDLVVILITLRHILSRDPANEIKVPNLLPVRMLRWFYVKRTKKTKRDGESAPILACILRSVGNLASVYFFLLMIIIIFSVFSMELWGGELETTDTFEKPRTNHDTFLGAALLWFSVSTGESWVNQMWNVMRPEVRNSWVAAPLFVFYYLLTAIVILNLIIATILEETELTDYQKKLIQKRDHLKYLQVRHLHRTSSTRGADWIVGAIENMKSAKRRMTSIKVRSLSLKFPSSISRPHEEDEVRTLSDITAQAASSSEGPRTSTDASHSALDIPGSVSADYQRTRDVSEGLQFPPGPAKTGDSETAADLQDRIRRRRSSASALQFSSGTAAQPTSRRRFSHASDKIYIRSGFTGAGLAEAGDGGNRTFLQSALLAVVDDQQKVEAGIAAVKQVEEVKPKVAPQTSSATSTLKRSGSSGRVSFVLSDFEGVPLVEDHAAPWWMNERSLFLFNPGDEIRVFITKVIETELYRWWQVLWVSCSLVILIETDPLGYFIVKKDKLNPTVDSEKPTTTAIVLQTIDYAVFAVFCLDLIMKSIAYGFLLTREAYMEDPYNIVDLVNLTFHMMYLKTHNFLHEVEYYGKTTLIMMACRPFRYINRFKGLRSLTTSLGRTLPAVFQVLVFTAVMYAIFALIGMQLYADRFRSCTDRTVPGHAECVGLFYNDIGLLAPRTWVNPPYHFDAFGEAMLALFVASTFDNWLNYFLYPAMDMPNRAGLSPQQNLNASQAIFFVVFVCIGGFFILRMFVGVFIDQFGIMSGTKLLTERQKLWRDTNRLIQSMVPMRRPVIPRGWAIRRYCFKIVQHRAFELSVVFVIFCNCVYLAAQSNELEPQDHLLVLVRVFPIPVFSDPVFIMFVILFALEAIMKLLGAELQDWWEDKWNLYELVLVVGSVACLAAARSRSHIPEALGKIFVCLRILRPIRYFHSLKTILTTVFVSLPSMIDIIMLMGIVLIALAQLGVQIFYRLKDGVCIRNGAENNFSTWINSFIILIQVTTLDNWSCLIIDLTITEPACLSSVSVFASDCGFPVVGLVYMLISVCLTTYIFANLFIAQILDTITFGLLSEDAVLTPTNLVSFKKLWAEDDFDPKCTGYIGQHKVKDFLIALGHPLGGRRYGFVRWYARIDYEIFHFRNEKGIGFRPLLETLCLYKIGARGLELPLRIERAKYIHGIFQTGATVRIQAAVRGFLQRRRNKHQKEAEHEKRPSEQVEEPPDIAFAEDPTLARLGIAKPPVGPLTAHGRSSRPPAPPAAPSAPVHGRTSRPPAPPAAPSAPVHGRTSRPPAPPAAPVHGRTSRPPAPPAPPAAPAHDPNGET</sequence>
<feature type="transmembrane region" description="Helical" evidence="14">
    <location>
        <begin position="1570"/>
        <end position="1594"/>
    </location>
</feature>
<evidence type="ECO:0000256" key="13">
    <source>
        <dbReference type="SAM" id="MobiDB-lite"/>
    </source>
</evidence>
<feature type="transmembrane region" description="Helical" evidence="14">
    <location>
        <begin position="1713"/>
        <end position="1734"/>
    </location>
</feature>
<feature type="transmembrane region" description="Helical" evidence="14">
    <location>
        <begin position="665"/>
        <end position="690"/>
    </location>
</feature>
<feature type="transmembrane region" description="Helical" evidence="14">
    <location>
        <begin position="367"/>
        <end position="388"/>
    </location>
</feature>
<evidence type="ECO:0000256" key="8">
    <source>
        <dbReference type="ARBA" id="ARBA00022989"/>
    </source>
</evidence>
<keyword evidence="11" id="KW-0325">Glycoprotein</keyword>
<reference evidence="17" key="1">
    <citation type="journal article" date="2017" name="Cell">
        <title>Insights into land plant evolution garnered from the Marchantia polymorpha genome.</title>
        <authorList>
            <person name="Bowman J.L."/>
            <person name="Kohchi T."/>
            <person name="Yamato K.T."/>
            <person name="Jenkins J."/>
            <person name="Shu S."/>
            <person name="Ishizaki K."/>
            <person name="Yamaoka S."/>
            <person name="Nishihama R."/>
            <person name="Nakamura Y."/>
            <person name="Berger F."/>
            <person name="Adam C."/>
            <person name="Aki S.S."/>
            <person name="Althoff F."/>
            <person name="Araki T."/>
            <person name="Arteaga-Vazquez M.A."/>
            <person name="Balasubrmanian S."/>
            <person name="Barry K."/>
            <person name="Bauer D."/>
            <person name="Boehm C.R."/>
            <person name="Briginshaw L."/>
            <person name="Caballero-Perez J."/>
            <person name="Catarino B."/>
            <person name="Chen F."/>
            <person name="Chiyoda S."/>
            <person name="Chovatia M."/>
            <person name="Davies K.M."/>
            <person name="Delmans M."/>
            <person name="Demura T."/>
            <person name="Dierschke T."/>
            <person name="Dolan L."/>
            <person name="Dorantes-Acosta A.E."/>
            <person name="Eklund D.M."/>
            <person name="Florent S.N."/>
            <person name="Flores-Sandoval E."/>
            <person name="Fujiyama A."/>
            <person name="Fukuzawa H."/>
            <person name="Galik B."/>
            <person name="Grimanelli D."/>
            <person name="Grimwood J."/>
            <person name="Grossniklaus U."/>
            <person name="Hamada T."/>
            <person name="Haseloff J."/>
            <person name="Hetherington A.J."/>
            <person name="Higo A."/>
            <person name="Hirakawa Y."/>
            <person name="Hundley H.N."/>
            <person name="Ikeda Y."/>
            <person name="Inoue K."/>
            <person name="Inoue S.I."/>
            <person name="Ishida S."/>
            <person name="Jia Q."/>
            <person name="Kakita M."/>
            <person name="Kanazawa T."/>
            <person name="Kawai Y."/>
            <person name="Kawashima T."/>
            <person name="Kennedy M."/>
            <person name="Kinose K."/>
            <person name="Kinoshita T."/>
            <person name="Kohara Y."/>
            <person name="Koide E."/>
            <person name="Komatsu K."/>
            <person name="Kopischke S."/>
            <person name="Kubo M."/>
            <person name="Kyozuka J."/>
            <person name="Lagercrantz U."/>
            <person name="Lin S.S."/>
            <person name="Lindquist E."/>
            <person name="Lipzen A.M."/>
            <person name="Lu C.W."/>
            <person name="De Luna E."/>
            <person name="Martienssen R.A."/>
            <person name="Minamino N."/>
            <person name="Mizutani M."/>
            <person name="Mizutani M."/>
            <person name="Mochizuki N."/>
            <person name="Monte I."/>
            <person name="Mosher R."/>
            <person name="Nagasaki H."/>
            <person name="Nakagami H."/>
            <person name="Naramoto S."/>
            <person name="Nishitani K."/>
            <person name="Ohtani M."/>
            <person name="Okamoto T."/>
            <person name="Okumura M."/>
            <person name="Phillips J."/>
            <person name="Pollak B."/>
            <person name="Reinders A."/>
            <person name="Rovekamp M."/>
            <person name="Sano R."/>
            <person name="Sawa S."/>
            <person name="Schmid M.W."/>
            <person name="Shirakawa M."/>
            <person name="Solano R."/>
            <person name="Spunde A."/>
            <person name="Suetsugu N."/>
            <person name="Sugano S."/>
            <person name="Sugiyama A."/>
            <person name="Sun R."/>
            <person name="Suzuki Y."/>
            <person name="Takenaka M."/>
            <person name="Takezawa D."/>
            <person name="Tomogane H."/>
            <person name="Tsuzuki M."/>
            <person name="Ueda T."/>
            <person name="Umeda M."/>
            <person name="Ward J.M."/>
            <person name="Watanabe Y."/>
            <person name="Yazaki K."/>
            <person name="Yokoyama R."/>
            <person name="Yoshitake Y."/>
            <person name="Yotsui I."/>
            <person name="Zachgo S."/>
            <person name="Schmutz J."/>
        </authorList>
    </citation>
    <scope>NUCLEOTIDE SEQUENCE [LARGE SCALE GENOMIC DNA]</scope>
    <source>
        <strain evidence="17">Tak-1</strain>
    </source>
</reference>
<organism evidence="16 17">
    <name type="scientific">Marchantia polymorpha</name>
    <name type="common">Common liverwort</name>
    <name type="synonym">Marchantia aquatica</name>
    <dbReference type="NCBI Taxonomy" id="3197"/>
    <lineage>
        <taxon>Eukaryota</taxon>
        <taxon>Viridiplantae</taxon>
        <taxon>Streptophyta</taxon>
        <taxon>Embryophyta</taxon>
        <taxon>Marchantiophyta</taxon>
        <taxon>Marchantiopsida</taxon>
        <taxon>Marchantiidae</taxon>
        <taxon>Marchantiales</taxon>
        <taxon>Marchantiaceae</taxon>
        <taxon>Marchantia</taxon>
    </lineage>
</organism>
<proteinExistence type="predicted"/>
<feature type="transmembrane region" description="Helical" evidence="14">
    <location>
        <begin position="1343"/>
        <end position="1366"/>
    </location>
</feature>
<dbReference type="EMBL" id="KZ772741">
    <property type="protein sequence ID" value="PTQ35650.1"/>
    <property type="molecule type" value="Genomic_DNA"/>
</dbReference>
<feature type="compositionally biased region" description="Polar residues" evidence="13">
    <location>
        <begin position="51"/>
        <end position="70"/>
    </location>
</feature>
<keyword evidence="2" id="KW-0813">Transport</keyword>
<feature type="transmembrane region" description="Helical" evidence="14">
    <location>
        <begin position="873"/>
        <end position="894"/>
    </location>
</feature>
<evidence type="ECO:0000256" key="5">
    <source>
        <dbReference type="ARBA" id="ARBA00022692"/>
    </source>
</evidence>
<dbReference type="PROSITE" id="PS50096">
    <property type="entry name" value="IQ"/>
    <property type="match status" value="1"/>
</dbReference>
<evidence type="ECO:0000313" key="17">
    <source>
        <dbReference type="Proteomes" id="UP000244005"/>
    </source>
</evidence>
<feature type="transmembrane region" description="Helical" evidence="14">
    <location>
        <begin position="1754"/>
        <end position="1776"/>
    </location>
</feature>
<feature type="compositionally biased region" description="Pro residues" evidence="13">
    <location>
        <begin position="2021"/>
        <end position="2030"/>
    </location>
</feature>
<keyword evidence="3" id="KW-0109">Calcium transport</keyword>
<evidence type="ECO:0000256" key="1">
    <source>
        <dbReference type="ARBA" id="ARBA00004141"/>
    </source>
</evidence>
<keyword evidence="10 14" id="KW-0472">Membrane</keyword>
<feature type="region of interest" description="Disordered" evidence="13">
    <location>
        <begin position="1952"/>
        <end position="2039"/>
    </location>
</feature>
<dbReference type="GO" id="GO:0008331">
    <property type="term" value="F:high voltage-gated calcium channel activity"/>
    <property type="evidence" value="ECO:0000318"/>
    <property type="project" value="GO_Central"/>
</dbReference>
<evidence type="ECO:0000256" key="10">
    <source>
        <dbReference type="ARBA" id="ARBA00023136"/>
    </source>
</evidence>
<dbReference type="Proteomes" id="UP000244005">
    <property type="component" value="Unassembled WGS sequence"/>
</dbReference>
<feature type="region of interest" description="Disordered" evidence="13">
    <location>
        <begin position="980"/>
        <end position="1068"/>
    </location>
</feature>
<evidence type="ECO:0000313" key="16">
    <source>
        <dbReference type="EMBL" id="PTQ35650.1"/>
    </source>
</evidence>
<keyword evidence="8 14" id="KW-1133">Transmembrane helix</keyword>
<evidence type="ECO:0000256" key="3">
    <source>
        <dbReference type="ARBA" id="ARBA00022568"/>
    </source>
</evidence>
<keyword evidence="6" id="KW-0106">Calcium</keyword>
<comment type="subcellular location">
    <subcellularLocation>
        <location evidence="1">Membrane</location>
        <topology evidence="1">Multi-pass membrane protein</topology>
    </subcellularLocation>
</comment>
<dbReference type="InterPro" id="IPR050599">
    <property type="entry name" value="VDCC_alpha-1_subunit"/>
</dbReference>
<keyword evidence="7" id="KW-0851">Voltage-gated channel</keyword>
<feature type="domain" description="Ion transport" evidence="15">
    <location>
        <begin position="1236"/>
        <end position="1481"/>
    </location>
</feature>
<feature type="region of interest" description="Disordered" evidence="13">
    <location>
        <begin position="1916"/>
        <end position="1939"/>
    </location>
</feature>
<feature type="transmembrane region" description="Helical" evidence="14">
    <location>
        <begin position="702"/>
        <end position="724"/>
    </location>
</feature>
<evidence type="ECO:0000256" key="4">
    <source>
        <dbReference type="ARBA" id="ARBA00022673"/>
    </source>
</evidence>
<dbReference type="OrthoDB" id="541396at2759"/>
<protein>
    <recommendedName>
        <fullName evidence="15">Ion transport domain-containing protein</fullName>
    </recommendedName>
</protein>
<evidence type="ECO:0000256" key="7">
    <source>
        <dbReference type="ARBA" id="ARBA00022882"/>
    </source>
</evidence>
<dbReference type="Pfam" id="PF00520">
    <property type="entry name" value="Ion_trans"/>
    <property type="match status" value="4"/>
</dbReference>
<dbReference type="PANTHER" id="PTHR45628">
    <property type="entry name" value="VOLTAGE-DEPENDENT CALCIUM CHANNEL TYPE A SUBUNIT ALPHA-1"/>
    <property type="match status" value="1"/>
</dbReference>
<dbReference type="SUPFAM" id="SSF81324">
    <property type="entry name" value="Voltage-gated potassium channels"/>
    <property type="match status" value="4"/>
</dbReference>
<keyword evidence="17" id="KW-1185">Reference proteome</keyword>
<evidence type="ECO:0000256" key="11">
    <source>
        <dbReference type="ARBA" id="ARBA00023180"/>
    </source>
</evidence>
<feature type="transmembrane region" description="Helical" evidence="14">
    <location>
        <begin position="797"/>
        <end position="816"/>
    </location>
</feature>